<dbReference type="AlphaFoldDB" id="A0A1L7NEG6"/>
<organism evidence="1 2">
    <name type="scientific">Pseudomonas putida</name>
    <name type="common">Arthrobacter siderocapsulatus</name>
    <dbReference type="NCBI Taxonomy" id="303"/>
    <lineage>
        <taxon>Bacteria</taxon>
        <taxon>Pseudomonadati</taxon>
        <taxon>Pseudomonadota</taxon>
        <taxon>Gammaproteobacteria</taxon>
        <taxon>Pseudomonadales</taxon>
        <taxon>Pseudomonadaceae</taxon>
        <taxon>Pseudomonas</taxon>
    </lineage>
</organism>
<evidence type="ECO:0000313" key="1">
    <source>
        <dbReference type="EMBL" id="BAW23802.1"/>
    </source>
</evidence>
<accession>A0A1L7NEG6</accession>
<sequence>MGLSRNHLSHFGTLAPNVHAALCCNGLAITRGTATVTLLADWVSGERDALIDVLLGSAGPNRNPPEPLLSAGVNLNLHRGQRRAGLQS</sequence>
<dbReference type="EMBL" id="AP015029">
    <property type="protein sequence ID" value="BAW23802.1"/>
    <property type="molecule type" value="Genomic_DNA"/>
</dbReference>
<protein>
    <submittedName>
        <fullName evidence="1">Fad dependent oxidoreductase protein</fullName>
    </submittedName>
</protein>
<reference evidence="1 2" key="1">
    <citation type="submission" date="2015-11" db="EMBL/GenBank/DDBJ databases">
        <title>Complete genome sequencing of a biphenyl-degrading bacterium, Pseudomonas putida KF715 (=NBRC110667).</title>
        <authorList>
            <person name="Suenaga H."/>
            <person name="Fujihara N."/>
            <person name="Watanabe T."/>
            <person name="Hirose J."/>
            <person name="Kimura N."/>
            <person name="Yamazoe A."/>
            <person name="Hosoyama A."/>
            <person name="Shimodaira J."/>
            <person name="Furukawa K."/>
        </authorList>
    </citation>
    <scope>NUCLEOTIDE SEQUENCE [LARGE SCALE GENOMIC DNA]</scope>
    <source>
        <strain evidence="1 2">KF715</strain>
    </source>
</reference>
<name>A0A1L7NEG6_PSEPU</name>
<dbReference type="Proteomes" id="UP000218731">
    <property type="component" value="Chromosome 1"/>
</dbReference>
<gene>
    <name evidence="1" type="ORF">KF715C_ch32290</name>
</gene>
<evidence type="ECO:0000313" key="2">
    <source>
        <dbReference type="Proteomes" id="UP000218731"/>
    </source>
</evidence>
<proteinExistence type="predicted"/>